<gene>
    <name evidence="1" type="ORF">BWQ96_09895</name>
</gene>
<accession>A0A2V3IEB0</accession>
<organism evidence="1 2">
    <name type="scientific">Gracilariopsis chorda</name>
    <dbReference type="NCBI Taxonomy" id="448386"/>
    <lineage>
        <taxon>Eukaryota</taxon>
        <taxon>Rhodophyta</taxon>
        <taxon>Florideophyceae</taxon>
        <taxon>Rhodymeniophycidae</taxon>
        <taxon>Gracilariales</taxon>
        <taxon>Gracilariaceae</taxon>
        <taxon>Gracilariopsis</taxon>
    </lineage>
</organism>
<dbReference type="Proteomes" id="UP000247409">
    <property type="component" value="Unassembled WGS sequence"/>
</dbReference>
<dbReference type="OrthoDB" id="5590003at2759"/>
<evidence type="ECO:0000313" key="2">
    <source>
        <dbReference type="Proteomes" id="UP000247409"/>
    </source>
</evidence>
<comment type="caution">
    <text evidence="1">The sequence shown here is derived from an EMBL/GenBank/DDBJ whole genome shotgun (WGS) entry which is preliminary data.</text>
</comment>
<sequence>MEHYYTDAEWERVKLYDRWYEFVLKLLRGDIKVGSRTPLRNIPAFLTLDVLQGGFASGRLAAGGPLLPFEIDIVENMCIGAPGGSSYEGKVKDLRKALNQYHLSPDGLRRLHTMLREGLYRVVYPEESALLVIVWMLERGEIESAKGLVSTIAPYFGEVRFYPQPCSTPVSLDLKCSILTVCAFKRGVSEMRVSKGSLSYAINKLIVEDLAPAYDGLISLVLSTCKPRSTNLLPFNGRPTSQMVAAFKDLSRRFENIQRVYDSFHLLAHRPRKQIKQLGESRYCGIMLKTARLFFESKSRPHSKSASRSIQHILLQIREESKRGLPSDDYIYRGASLENLPAKLKEFRLRQRRTTEADHQLVSHDWKKLSIARVDKMSSDENAGLDIIQPLLVPVSRLEEQEYGVKKGTPLLPVLSRMVQMLKRGTLEELFERKLIPSMEVLASLVDGMLGAAEAQWQGNTDFRRLYASTLSAFRHRRSLLLLNYESQVGFHELPWTHRLAEVRLESSGPSHREVSKLLCKLIRTCISRWPHVIIPNKILSALDHVAKNSSDESDRKRWIGLTPELAADIFMNGFVPKWCRHTLVAKDKLNGSLYDKYYSPRSGNSVWSSISFGTGTREELDIGLSQITLLCQRRASKRKLSNYVAKNGGVIEEAMILTGHNYPYLLEVLKYCGEAFNSEETLEICVRCFKSLKLMLNPALREDTPCQARLQISKNAAYGWRQMVILLSIMDSQDVDTFFSRTLSRSEAIGGCTLQRSLVDLRAVWKGIKKGIYTPRTWKPLYGWQSTGHGLWDKSWCERIKAKEEVLHEDKRRSIDSE</sequence>
<keyword evidence="2" id="KW-1185">Reference proteome</keyword>
<name>A0A2V3IEB0_9FLOR</name>
<evidence type="ECO:0000313" key="1">
    <source>
        <dbReference type="EMBL" id="PXF40403.1"/>
    </source>
</evidence>
<proteinExistence type="predicted"/>
<protein>
    <submittedName>
        <fullName evidence="1">Uncharacterized protein</fullName>
    </submittedName>
</protein>
<reference evidence="1 2" key="1">
    <citation type="journal article" date="2018" name="Mol. Biol. Evol.">
        <title>Analysis of the draft genome of the red seaweed Gracilariopsis chorda provides insights into genome size evolution in Rhodophyta.</title>
        <authorList>
            <person name="Lee J."/>
            <person name="Yang E.C."/>
            <person name="Graf L."/>
            <person name="Yang J.H."/>
            <person name="Qiu H."/>
            <person name="Zel Zion U."/>
            <person name="Chan C.X."/>
            <person name="Stephens T.G."/>
            <person name="Weber A.P.M."/>
            <person name="Boo G.H."/>
            <person name="Boo S.M."/>
            <person name="Kim K.M."/>
            <person name="Shin Y."/>
            <person name="Jung M."/>
            <person name="Lee S.J."/>
            <person name="Yim H.S."/>
            <person name="Lee J.H."/>
            <person name="Bhattacharya D."/>
            <person name="Yoon H.S."/>
        </authorList>
    </citation>
    <scope>NUCLEOTIDE SEQUENCE [LARGE SCALE GENOMIC DNA]</scope>
    <source>
        <strain evidence="1 2">SKKU-2015</strain>
        <tissue evidence="1">Whole body</tissue>
    </source>
</reference>
<dbReference type="EMBL" id="NBIV01000300">
    <property type="protein sequence ID" value="PXF40403.1"/>
    <property type="molecule type" value="Genomic_DNA"/>
</dbReference>
<dbReference type="AlphaFoldDB" id="A0A2V3IEB0"/>